<dbReference type="PROSITE" id="PS50995">
    <property type="entry name" value="HTH_MARR_2"/>
    <property type="match status" value="1"/>
</dbReference>
<accession>A0A7X0P3I0</accession>
<reference evidence="2 3" key="1">
    <citation type="submission" date="2020-08" db="EMBL/GenBank/DDBJ databases">
        <title>Sequencing the genomes of 1000 actinobacteria strains.</title>
        <authorList>
            <person name="Klenk H.-P."/>
        </authorList>
    </citation>
    <scope>NUCLEOTIDE SEQUENCE [LARGE SCALE GENOMIC DNA]</scope>
    <source>
        <strain evidence="2 3">DSM 43768</strain>
    </source>
</reference>
<dbReference type="SUPFAM" id="SSF46785">
    <property type="entry name" value="Winged helix' DNA-binding domain"/>
    <property type="match status" value="1"/>
</dbReference>
<dbReference type="PANTHER" id="PTHR33164:SF43">
    <property type="entry name" value="HTH-TYPE TRANSCRIPTIONAL REPRESSOR YETL"/>
    <property type="match status" value="1"/>
</dbReference>
<dbReference type="Proteomes" id="UP000565579">
    <property type="component" value="Unassembled WGS sequence"/>
</dbReference>
<dbReference type="GO" id="GO:0006950">
    <property type="term" value="P:response to stress"/>
    <property type="evidence" value="ECO:0007669"/>
    <property type="project" value="TreeGrafter"/>
</dbReference>
<dbReference type="GO" id="GO:0003677">
    <property type="term" value="F:DNA binding"/>
    <property type="evidence" value="ECO:0007669"/>
    <property type="project" value="UniProtKB-KW"/>
</dbReference>
<dbReference type="InterPro" id="IPR000835">
    <property type="entry name" value="HTH_MarR-typ"/>
</dbReference>
<dbReference type="RefSeq" id="WP_312904217.1">
    <property type="nucleotide sequence ID" value="NZ_BAAAXY010000215.1"/>
</dbReference>
<dbReference type="InterPro" id="IPR036390">
    <property type="entry name" value="WH_DNA-bd_sf"/>
</dbReference>
<proteinExistence type="predicted"/>
<dbReference type="InterPro" id="IPR039422">
    <property type="entry name" value="MarR/SlyA-like"/>
</dbReference>
<dbReference type="AlphaFoldDB" id="A0A7X0P3I0"/>
<name>A0A7X0P3I0_9ACTN</name>
<dbReference type="Pfam" id="PF12802">
    <property type="entry name" value="MarR_2"/>
    <property type="match status" value="1"/>
</dbReference>
<evidence type="ECO:0000313" key="3">
    <source>
        <dbReference type="Proteomes" id="UP000565579"/>
    </source>
</evidence>
<sequence length="151" mass="16484">MERAEDPIPRRLQGLPSRLINQVAMSANRLVDQAFAGPGLRRYHFSLLAALEEFGPASQAALGRRTGIDRSDIVATVNELAERGLVERSPDPDDRRRNVITVTPAGVRQLEVLDRLLAGAQEELLAALTGAEREQLMGLLTRVAGRHTAAQ</sequence>
<dbReference type="InterPro" id="IPR036388">
    <property type="entry name" value="WH-like_DNA-bd_sf"/>
</dbReference>
<organism evidence="2 3">
    <name type="scientific">Nonomuraea rubra</name>
    <dbReference type="NCBI Taxonomy" id="46180"/>
    <lineage>
        <taxon>Bacteria</taxon>
        <taxon>Bacillati</taxon>
        <taxon>Actinomycetota</taxon>
        <taxon>Actinomycetes</taxon>
        <taxon>Streptosporangiales</taxon>
        <taxon>Streptosporangiaceae</taxon>
        <taxon>Nonomuraea</taxon>
    </lineage>
</organism>
<comment type="caution">
    <text evidence="2">The sequence shown here is derived from an EMBL/GenBank/DDBJ whole genome shotgun (WGS) entry which is preliminary data.</text>
</comment>
<protein>
    <submittedName>
        <fullName evidence="2">DNA-binding MarR family transcriptional regulator</fullName>
    </submittedName>
</protein>
<keyword evidence="2" id="KW-0238">DNA-binding</keyword>
<evidence type="ECO:0000313" key="2">
    <source>
        <dbReference type="EMBL" id="MBB6554575.1"/>
    </source>
</evidence>
<dbReference type="EMBL" id="JACHMI010000001">
    <property type="protein sequence ID" value="MBB6554575.1"/>
    <property type="molecule type" value="Genomic_DNA"/>
</dbReference>
<keyword evidence="3" id="KW-1185">Reference proteome</keyword>
<dbReference type="PANTHER" id="PTHR33164">
    <property type="entry name" value="TRANSCRIPTIONAL REGULATOR, MARR FAMILY"/>
    <property type="match status" value="1"/>
</dbReference>
<dbReference type="PRINTS" id="PR00598">
    <property type="entry name" value="HTHMARR"/>
</dbReference>
<feature type="domain" description="HTH marR-type" evidence="1">
    <location>
        <begin position="13"/>
        <end position="145"/>
    </location>
</feature>
<dbReference type="GO" id="GO:0003700">
    <property type="term" value="F:DNA-binding transcription factor activity"/>
    <property type="evidence" value="ECO:0007669"/>
    <property type="project" value="InterPro"/>
</dbReference>
<evidence type="ECO:0000259" key="1">
    <source>
        <dbReference type="PROSITE" id="PS50995"/>
    </source>
</evidence>
<dbReference type="SMART" id="SM00347">
    <property type="entry name" value="HTH_MARR"/>
    <property type="match status" value="1"/>
</dbReference>
<dbReference type="Gene3D" id="1.10.10.10">
    <property type="entry name" value="Winged helix-like DNA-binding domain superfamily/Winged helix DNA-binding domain"/>
    <property type="match status" value="1"/>
</dbReference>
<gene>
    <name evidence="2" type="ORF">HD593_009370</name>
</gene>